<feature type="domain" description="CENP-V/GFA" evidence="4">
    <location>
        <begin position="5"/>
        <end position="111"/>
    </location>
</feature>
<dbReference type="GO" id="GO:0016846">
    <property type="term" value="F:carbon-sulfur lyase activity"/>
    <property type="evidence" value="ECO:0007669"/>
    <property type="project" value="InterPro"/>
</dbReference>
<dbReference type="InterPro" id="IPR011057">
    <property type="entry name" value="Mss4-like_sf"/>
</dbReference>
<keyword evidence="6" id="KW-1185">Reference proteome</keyword>
<evidence type="ECO:0000256" key="2">
    <source>
        <dbReference type="ARBA" id="ARBA00022723"/>
    </source>
</evidence>
<name>A0A1E2USG2_9GAMM</name>
<protein>
    <submittedName>
        <fullName evidence="5">Aldehyde-activating protein</fullName>
    </submittedName>
</protein>
<dbReference type="InterPro" id="IPR052355">
    <property type="entry name" value="CENP-V-like"/>
</dbReference>
<comment type="caution">
    <text evidence="5">The sequence shown here is derived from an EMBL/GenBank/DDBJ whole genome shotgun (WGS) entry which is preliminary data.</text>
</comment>
<dbReference type="InterPro" id="IPR006913">
    <property type="entry name" value="CENP-V/GFA"/>
</dbReference>
<evidence type="ECO:0000313" key="5">
    <source>
        <dbReference type="EMBL" id="ODB97591.1"/>
    </source>
</evidence>
<gene>
    <name evidence="5" type="ORF">A3196_12975</name>
</gene>
<comment type="similarity">
    <text evidence="1">Belongs to the Gfa family.</text>
</comment>
<reference evidence="5 6" key="1">
    <citation type="submission" date="2016-03" db="EMBL/GenBank/DDBJ databases">
        <title>Chemosynthetic sulphur-oxidizing symbionts of marine invertebrate animals are capable of nitrogen fixation.</title>
        <authorList>
            <person name="Petersen J.M."/>
            <person name="Kemper A."/>
            <person name="Gruber-Vodicka H."/>
            <person name="Cardini U."/>
            <person name="Geest Mvander."/>
            <person name="Kleiner M."/>
            <person name="Bulgheresi S."/>
            <person name="Fussmann M."/>
            <person name="Herbold C."/>
            <person name="Seah B.K.B."/>
            <person name="Antony C.Paul."/>
            <person name="Liu D."/>
            <person name="Belitz A."/>
            <person name="Weber M."/>
        </authorList>
    </citation>
    <scope>NUCLEOTIDE SEQUENCE [LARGE SCALE GENOMIC DNA]</scope>
    <source>
        <strain evidence="5">G_D</strain>
    </source>
</reference>
<dbReference type="PROSITE" id="PS51891">
    <property type="entry name" value="CENP_V_GFA"/>
    <property type="match status" value="1"/>
</dbReference>
<dbReference type="STRING" id="1818881.A3196_12975"/>
<organism evidence="5 6">
    <name type="scientific">Candidatus Thiodiazotropha endoloripes</name>
    <dbReference type="NCBI Taxonomy" id="1818881"/>
    <lineage>
        <taxon>Bacteria</taxon>
        <taxon>Pseudomonadati</taxon>
        <taxon>Pseudomonadota</taxon>
        <taxon>Gammaproteobacteria</taxon>
        <taxon>Chromatiales</taxon>
        <taxon>Sedimenticolaceae</taxon>
        <taxon>Candidatus Thiodiazotropha</taxon>
    </lineage>
</organism>
<dbReference type="PANTHER" id="PTHR28620">
    <property type="entry name" value="CENTROMERE PROTEIN V"/>
    <property type="match status" value="1"/>
</dbReference>
<evidence type="ECO:0000259" key="4">
    <source>
        <dbReference type="PROSITE" id="PS51891"/>
    </source>
</evidence>
<dbReference type="EMBL" id="LVJZ01000003">
    <property type="protein sequence ID" value="ODB97591.1"/>
    <property type="molecule type" value="Genomic_DNA"/>
</dbReference>
<dbReference type="Proteomes" id="UP000094849">
    <property type="component" value="Unassembled WGS sequence"/>
</dbReference>
<sequence length="119" mass="13522">MTERYHGSCHCGAVRFSFEGEEIVKGLRCNCSLCTRKGAMMSSEAIPPDQFSYESDDQTLGSYQFGLKTARHYFCNQCGIYTFHETARMPGHFRVNLGCIEGIDPFTLEYDLFDGKHLL</sequence>
<dbReference type="GO" id="GO:0046872">
    <property type="term" value="F:metal ion binding"/>
    <property type="evidence" value="ECO:0007669"/>
    <property type="project" value="UniProtKB-KW"/>
</dbReference>
<evidence type="ECO:0000256" key="3">
    <source>
        <dbReference type="ARBA" id="ARBA00022833"/>
    </source>
</evidence>
<keyword evidence="2" id="KW-0479">Metal-binding</keyword>
<evidence type="ECO:0000313" key="6">
    <source>
        <dbReference type="Proteomes" id="UP000094849"/>
    </source>
</evidence>
<proteinExistence type="inferred from homology"/>
<dbReference type="Pfam" id="PF04828">
    <property type="entry name" value="GFA"/>
    <property type="match status" value="1"/>
</dbReference>
<accession>A0A1E2USG2</accession>
<dbReference type="OrthoDB" id="4188830at2"/>
<dbReference type="RefSeq" id="WP_069014366.1">
    <property type="nucleotide sequence ID" value="NZ_LVJW01000003.1"/>
</dbReference>
<dbReference type="AlphaFoldDB" id="A0A1E2USG2"/>
<keyword evidence="3" id="KW-0862">Zinc</keyword>
<dbReference type="SUPFAM" id="SSF51316">
    <property type="entry name" value="Mss4-like"/>
    <property type="match status" value="1"/>
</dbReference>
<evidence type="ECO:0000256" key="1">
    <source>
        <dbReference type="ARBA" id="ARBA00005495"/>
    </source>
</evidence>
<dbReference type="PANTHER" id="PTHR28620:SF1">
    <property type="entry name" value="CENP-V_GFA DOMAIN-CONTAINING PROTEIN"/>
    <property type="match status" value="1"/>
</dbReference>
<dbReference type="Gene3D" id="2.170.150.70">
    <property type="match status" value="1"/>
</dbReference>